<keyword evidence="2" id="KW-1185">Reference proteome</keyword>
<accession>A0A4Y2T8K2</accession>
<gene>
    <name evidence="1" type="ORF">AVEN_171696_1</name>
</gene>
<name>A0A4Y2T8K2_ARAVE</name>
<organism evidence="1 2">
    <name type="scientific">Araneus ventricosus</name>
    <name type="common">Orbweaver spider</name>
    <name type="synonym">Epeira ventricosa</name>
    <dbReference type="NCBI Taxonomy" id="182803"/>
    <lineage>
        <taxon>Eukaryota</taxon>
        <taxon>Metazoa</taxon>
        <taxon>Ecdysozoa</taxon>
        <taxon>Arthropoda</taxon>
        <taxon>Chelicerata</taxon>
        <taxon>Arachnida</taxon>
        <taxon>Araneae</taxon>
        <taxon>Araneomorphae</taxon>
        <taxon>Entelegynae</taxon>
        <taxon>Araneoidea</taxon>
        <taxon>Araneidae</taxon>
        <taxon>Araneus</taxon>
    </lineage>
</organism>
<evidence type="ECO:0000313" key="1">
    <source>
        <dbReference type="EMBL" id="GBN95806.1"/>
    </source>
</evidence>
<comment type="caution">
    <text evidence="1">The sequence shown here is derived from an EMBL/GenBank/DDBJ whole genome shotgun (WGS) entry which is preliminary data.</text>
</comment>
<proteinExistence type="predicted"/>
<protein>
    <submittedName>
        <fullName evidence="1">Uncharacterized protein</fullName>
    </submittedName>
</protein>
<dbReference type="EMBL" id="BGPR01026251">
    <property type="protein sequence ID" value="GBN95806.1"/>
    <property type="molecule type" value="Genomic_DNA"/>
</dbReference>
<evidence type="ECO:0000313" key="2">
    <source>
        <dbReference type="Proteomes" id="UP000499080"/>
    </source>
</evidence>
<dbReference type="AlphaFoldDB" id="A0A4Y2T8K2"/>
<sequence length="84" mass="9740">MSGTREMKWLTPCQDCHHHSRTLHPSCPSSDIRRREKQSARLLDDGIKLYDRFSFQEVEEATTHSEVHLTDKIAYVEAQGVEGR</sequence>
<dbReference type="Proteomes" id="UP000499080">
    <property type="component" value="Unassembled WGS sequence"/>
</dbReference>
<reference evidence="1 2" key="1">
    <citation type="journal article" date="2019" name="Sci. Rep.">
        <title>Orb-weaving spider Araneus ventricosus genome elucidates the spidroin gene catalogue.</title>
        <authorList>
            <person name="Kono N."/>
            <person name="Nakamura H."/>
            <person name="Ohtoshi R."/>
            <person name="Moran D.A.P."/>
            <person name="Shinohara A."/>
            <person name="Yoshida Y."/>
            <person name="Fujiwara M."/>
            <person name="Mori M."/>
            <person name="Tomita M."/>
            <person name="Arakawa K."/>
        </authorList>
    </citation>
    <scope>NUCLEOTIDE SEQUENCE [LARGE SCALE GENOMIC DNA]</scope>
</reference>